<dbReference type="Proteomes" id="UP001281410">
    <property type="component" value="Unassembled WGS sequence"/>
</dbReference>
<dbReference type="EC" id="2.3.2.27" evidence="3"/>
<evidence type="ECO:0000259" key="13">
    <source>
        <dbReference type="Pfam" id="PF12483"/>
    </source>
</evidence>
<dbReference type="GO" id="GO:0016020">
    <property type="term" value="C:membrane"/>
    <property type="evidence" value="ECO:0007669"/>
    <property type="project" value="UniProtKB-SubCell"/>
</dbReference>
<evidence type="ECO:0000256" key="11">
    <source>
        <dbReference type="ARBA" id="ARBA00023136"/>
    </source>
</evidence>
<keyword evidence="7" id="KW-0863">Zinc-finger</keyword>
<dbReference type="GO" id="GO:0008270">
    <property type="term" value="F:zinc ion binding"/>
    <property type="evidence" value="ECO:0007669"/>
    <property type="project" value="UniProtKB-KW"/>
</dbReference>
<evidence type="ECO:0000256" key="3">
    <source>
        <dbReference type="ARBA" id="ARBA00012483"/>
    </source>
</evidence>
<keyword evidence="5 12" id="KW-0812">Transmembrane</keyword>
<feature type="domain" description="E3 Ubiquitin ligase MUL1-like" evidence="13">
    <location>
        <begin position="88"/>
        <end position="178"/>
    </location>
</feature>
<sequence>MLEEGIMCCFCGAWFYLIKAINESNLGFLSKATRVDTLQDLSQLLEKQSTLPLVARSGKIGSDTPITLKNSSELALEFLMTVGSQVFQRFKLPKEIKEADIEMLEVQETERLVRIGTPLNVVGEAVKDVDGTIVILSPHERSDLYLSQTNTYYEISELQKGSNFFKYASVVLTVIGVCLIASSVIERILQGNNSQRRVAVNYGNKLGQAVEDSNGGLHVIYLEKKSNPRVVFKILGPVWWIGYGTRKDFIIRKAKLDRC</sequence>
<keyword evidence="4" id="KW-0808">Transferase</keyword>
<gene>
    <name evidence="14" type="ORF">Dsin_016696</name>
</gene>
<evidence type="ECO:0000256" key="12">
    <source>
        <dbReference type="SAM" id="Phobius"/>
    </source>
</evidence>
<keyword evidence="10 12" id="KW-1133">Transmembrane helix</keyword>
<protein>
    <recommendedName>
        <fullName evidence="3">RING-type E3 ubiquitin transferase</fullName>
        <ecNumber evidence="3">2.3.2.27</ecNumber>
    </recommendedName>
</protein>
<dbReference type="InterPro" id="IPR022170">
    <property type="entry name" value="MUL1-like"/>
</dbReference>
<dbReference type="GO" id="GO:0016567">
    <property type="term" value="P:protein ubiquitination"/>
    <property type="evidence" value="ECO:0007669"/>
    <property type="project" value="InterPro"/>
</dbReference>
<evidence type="ECO:0000313" key="14">
    <source>
        <dbReference type="EMBL" id="KAK3211990.1"/>
    </source>
</evidence>
<organism evidence="14 15">
    <name type="scientific">Dipteronia sinensis</name>
    <dbReference type="NCBI Taxonomy" id="43782"/>
    <lineage>
        <taxon>Eukaryota</taxon>
        <taxon>Viridiplantae</taxon>
        <taxon>Streptophyta</taxon>
        <taxon>Embryophyta</taxon>
        <taxon>Tracheophyta</taxon>
        <taxon>Spermatophyta</taxon>
        <taxon>Magnoliopsida</taxon>
        <taxon>eudicotyledons</taxon>
        <taxon>Gunneridae</taxon>
        <taxon>Pentapetalae</taxon>
        <taxon>rosids</taxon>
        <taxon>malvids</taxon>
        <taxon>Sapindales</taxon>
        <taxon>Sapindaceae</taxon>
        <taxon>Hippocastanoideae</taxon>
        <taxon>Acereae</taxon>
        <taxon>Dipteronia</taxon>
    </lineage>
</organism>
<keyword evidence="6" id="KW-0479">Metal-binding</keyword>
<evidence type="ECO:0000256" key="8">
    <source>
        <dbReference type="ARBA" id="ARBA00022786"/>
    </source>
</evidence>
<dbReference type="PANTHER" id="PTHR47568">
    <property type="match status" value="1"/>
</dbReference>
<dbReference type="GO" id="GO:0061630">
    <property type="term" value="F:ubiquitin protein ligase activity"/>
    <property type="evidence" value="ECO:0007669"/>
    <property type="project" value="UniProtKB-EC"/>
</dbReference>
<dbReference type="Pfam" id="PF12483">
    <property type="entry name" value="GIDE"/>
    <property type="match status" value="1"/>
</dbReference>
<keyword evidence="8" id="KW-0833">Ubl conjugation pathway</keyword>
<dbReference type="EMBL" id="JANJYJ010000005">
    <property type="protein sequence ID" value="KAK3211990.1"/>
    <property type="molecule type" value="Genomic_DNA"/>
</dbReference>
<feature type="transmembrane region" description="Helical" evidence="12">
    <location>
        <begin position="164"/>
        <end position="185"/>
    </location>
</feature>
<evidence type="ECO:0000256" key="6">
    <source>
        <dbReference type="ARBA" id="ARBA00022723"/>
    </source>
</evidence>
<proteinExistence type="predicted"/>
<keyword evidence="9" id="KW-0862">Zinc</keyword>
<evidence type="ECO:0000313" key="15">
    <source>
        <dbReference type="Proteomes" id="UP001281410"/>
    </source>
</evidence>
<evidence type="ECO:0000256" key="9">
    <source>
        <dbReference type="ARBA" id="ARBA00022833"/>
    </source>
</evidence>
<evidence type="ECO:0000256" key="7">
    <source>
        <dbReference type="ARBA" id="ARBA00022771"/>
    </source>
</evidence>
<accession>A0AAE0AF07</accession>
<evidence type="ECO:0000256" key="10">
    <source>
        <dbReference type="ARBA" id="ARBA00022989"/>
    </source>
</evidence>
<evidence type="ECO:0000256" key="1">
    <source>
        <dbReference type="ARBA" id="ARBA00000900"/>
    </source>
</evidence>
<name>A0AAE0AF07_9ROSI</name>
<evidence type="ECO:0000256" key="4">
    <source>
        <dbReference type="ARBA" id="ARBA00022679"/>
    </source>
</evidence>
<evidence type="ECO:0000256" key="2">
    <source>
        <dbReference type="ARBA" id="ARBA00004141"/>
    </source>
</evidence>
<dbReference type="InterPro" id="IPR044231">
    <property type="entry name" value="SP1/SPL1"/>
</dbReference>
<dbReference type="AlphaFoldDB" id="A0AAE0AF07"/>
<keyword evidence="11 12" id="KW-0472">Membrane</keyword>
<reference evidence="14" key="1">
    <citation type="journal article" date="2023" name="Plant J.">
        <title>Genome sequences and population genomics provide insights into the demographic history, inbreeding, and mutation load of two 'living fossil' tree species of Dipteronia.</title>
        <authorList>
            <person name="Feng Y."/>
            <person name="Comes H.P."/>
            <person name="Chen J."/>
            <person name="Zhu S."/>
            <person name="Lu R."/>
            <person name="Zhang X."/>
            <person name="Li P."/>
            <person name="Qiu J."/>
            <person name="Olsen K.M."/>
            <person name="Qiu Y."/>
        </authorList>
    </citation>
    <scope>NUCLEOTIDE SEQUENCE</scope>
    <source>
        <strain evidence="14">NBL</strain>
    </source>
</reference>
<dbReference type="PANTHER" id="PTHR47568:SF2">
    <property type="entry name" value="E3 UBIQUITIN-PROTEIN LIGASE SP1-RELATED"/>
    <property type="match status" value="1"/>
</dbReference>
<keyword evidence="15" id="KW-1185">Reference proteome</keyword>
<comment type="subcellular location">
    <subcellularLocation>
        <location evidence="2">Membrane</location>
        <topology evidence="2">Multi-pass membrane protein</topology>
    </subcellularLocation>
</comment>
<evidence type="ECO:0000256" key="5">
    <source>
        <dbReference type="ARBA" id="ARBA00022692"/>
    </source>
</evidence>
<comment type="catalytic activity">
    <reaction evidence="1">
        <text>S-ubiquitinyl-[E2 ubiquitin-conjugating enzyme]-L-cysteine + [acceptor protein]-L-lysine = [E2 ubiquitin-conjugating enzyme]-L-cysteine + N(6)-ubiquitinyl-[acceptor protein]-L-lysine.</text>
        <dbReference type="EC" id="2.3.2.27"/>
    </reaction>
</comment>
<comment type="caution">
    <text evidence="14">The sequence shown here is derived from an EMBL/GenBank/DDBJ whole genome shotgun (WGS) entry which is preliminary data.</text>
</comment>